<reference evidence="2 4" key="3">
    <citation type="submission" date="2016-11" db="EMBL/GenBank/DDBJ databases">
        <title>Whole genomes of Flavobacteriaceae.</title>
        <authorList>
            <person name="Stine C."/>
            <person name="Li C."/>
            <person name="Tadesse D."/>
        </authorList>
    </citation>
    <scope>NUCLEOTIDE SEQUENCE [LARGE SCALE GENOMIC DNA]</scope>
    <source>
        <strain evidence="2 4">ATCC BAA-2541</strain>
    </source>
</reference>
<dbReference type="AlphaFoldDB" id="A0A1S1J4L8"/>
<evidence type="ECO:0000313" key="3">
    <source>
        <dbReference type="Proteomes" id="UP000180252"/>
    </source>
</evidence>
<sequence>MNTFNKDKFVQDYEIHLKSQILQFNKIENPTKRDEEIFYPDADKIYLDLVKQNNLKIHSDELEDVYSKTQEINNRLFKLIKPAK</sequence>
<keyword evidence="4" id="KW-1185">Reference proteome</keyword>
<evidence type="ECO:0000313" key="4">
    <source>
        <dbReference type="Proteomes" id="UP000198319"/>
    </source>
</evidence>
<organism evidence="1 3">
    <name type="scientific">Flavobacterium tructae</name>
    <dbReference type="NCBI Taxonomy" id="1114873"/>
    <lineage>
        <taxon>Bacteria</taxon>
        <taxon>Pseudomonadati</taxon>
        <taxon>Bacteroidota</taxon>
        <taxon>Flavobacteriia</taxon>
        <taxon>Flavobacteriales</taxon>
        <taxon>Flavobacteriaceae</taxon>
        <taxon>Flavobacterium</taxon>
    </lineage>
</organism>
<comment type="caution">
    <text evidence="1">The sequence shown here is derived from an EMBL/GenBank/DDBJ whole genome shotgun (WGS) entry which is preliminary data.</text>
</comment>
<reference evidence="1" key="1">
    <citation type="submission" date="2016-09" db="EMBL/GenBank/DDBJ databases">
        <authorList>
            <person name="Capua I."/>
            <person name="De Benedictis P."/>
            <person name="Joannis T."/>
            <person name="Lombin L.H."/>
            <person name="Cattoli G."/>
        </authorList>
    </citation>
    <scope>NUCLEOTIDE SEQUENCE [LARGE SCALE GENOMIC DNA]</scope>
    <source>
        <strain evidence="1">MSU</strain>
    </source>
</reference>
<dbReference type="Proteomes" id="UP000180252">
    <property type="component" value="Unassembled WGS sequence"/>
</dbReference>
<dbReference type="EMBL" id="MIKE01000024">
    <property type="protein sequence ID" value="OHT44419.1"/>
    <property type="molecule type" value="Genomic_DNA"/>
</dbReference>
<dbReference type="STRING" id="1278819.BHE19_11910"/>
<evidence type="ECO:0000313" key="2">
    <source>
        <dbReference type="EMBL" id="OXB19445.1"/>
    </source>
</evidence>
<proteinExistence type="predicted"/>
<name>A0A1S1J4L8_9FLAO</name>
<protein>
    <submittedName>
        <fullName evidence="1">Uncharacterized protein</fullName>
    </submittedName>
</protein>
<dbReference type="EMBL" id="MUHG01000018">
    <property type="protein sequence ID" value="OXB19445.1"/>
    <property type="molecule type" value="Genomic_DNA"/>
</dbReference>
<reference evidence="3" key="2">
    <citation type="submission" date="2016-09" db="EMBL/GenBank/DDBJ databases">
        <authorList>
            <person name="Chen S."/>
            <person name="Walker E."/>
        </authorList>
    </citation>
    <scope>NUCLEOTIDE SEQUENCE [LARGE SCALE GENOMIC DNA]</scope>
    <source>
        <strain evidence="3">MSU</strain>
    </source>
</reference>
<dbReference type="Proteomes" id="UP000198319">
    <property type="component" value="Unassembled WGS sequence"/>
</dbReference>
<evidence type="ECO:0000313" key="1">
    <source>
        <dbReference type="EMBL" id="OHT44419.1"/>
    </source>
</evidence>
<accession>A0A1S1J4L8</accession>
<dbReference type="RefSeq" id="WP_070907650.1">
    <property type="nucleotide sequence ID" value="NZ_MIKE01000024.1"/>
</dbReference>
<gene>
    <name evidence="2" type="ORF">B0A71_12965</name>
    <name evidence="1" type="ORF">BHE19_11910</name>
</gene>